<dbReference type="SUPFAM" id="SSF48264">
    <property type="entry name" value="Cytochrome P450"/>
    <property type="match status" value="1"/>
</dbReference>
<dbReference type="AlphaFoldDB" id="A0A067KMM1"/>
<dbReference type="PANTHER" id="PTHR47943:SF8">
    <property type="entry name" value="CYTOCHROME P450"/>
    <property type="match status" value="1"/>
</dbReference>
<dbReference type="GO" id="GO:0005506">
    <property type="term" value="F:iron ion binding"/>
    <property type="evidence" value="ECO:0007669"/>
    <property type="project" value="InterPro"/>
</dbReference>
<name>A0A067KMM1_JATCU</name>
<dbReference type="PANTHER" id="PTHR47943">
    <property type="entry name" value="CYTOCHROME P450 93A3-LIKE"/>
    <property type="match status" value="1"/>
</dbReference>
<dbReference type="Gene3D" id="1.10.630.10">
    <property type="entry name" value="Cytochrome P450"/>
    <property type="match status" value="1"/>
</dbReference>
<dbReference type="InterPro" id="IPR001128">
    <property type="entry name" value="Cyt_P450"/>
</dbReference>
<evidence type="ECO:0000256" key="7">
    <source>
        <dbReference type="ARBA" id="ARBA00023004"/>
    </source>
</evidence>
<evidence type="ECO:0000313" key="11">
    <source>
        <dbReference type="EMBL" id="KDP37372.1"/>
    </source>
</evidence>
<evidence type="ECO:0000256" key="2">
    <source>
        <dbReference type="ARBA" id="ARBA00004370"/>
    </source>
</evidence>
<keyword evidence="10" id="KW-1133">Transmembrane helix</keyword>
<evidence type="ECO:0000256" key="1">
    <source>
        <dbReference type="ARBA" id="ARBA00001971"/>
    </source>
</evidence>
<reference evidence="11 12" key="1">
    <citation type="journal article" date="2014" name="PLoS ONE">
        <title>Global Analysis of Gene Expression Profiles in Physic Nut (Jatropha curcas L.) Seedlings Exposed to Salt Stress.</title>
        <authorList>
            <person name="Zhang L."/>
            <person name="Zhang C."/>
            <person name="Wu P."/>
            <person name="Chen Y."/>
            <person name="Li M."/>
            <person name="Jiang H."/>
            <person name="Wu G."/>
        </authorList>
    </citation>
    <scope>NUCLEOTIDE SEQUENCE [LARGE SCALE GENOMIC DNA]</scope>
    <source>
        <strain evidence="12">cv. GZQX0401</strain>
        <tissue evidence="11">Young leaves</tissue>
    </source>
</reference>
<feature type="transmembrane region" description="Helical" evidence="10">
    <location>
        <begin position="6"/>
        <end position="27"/>
    </location>
</feature>
<evidence type="ECO:0000256" key="5">
    <source>
        <dbReference type="ARBA" id="ARBA00022723"/>
    </source>
</evidence>
<dbReference type="PRINTS" id="PR00463">
    <property type="entry name" value="EP450I"/>
</dbReference>
<evidence type="ECO:0000256" key="4">
    <source>
        <dbReference type="ARBA" id="ARBA00022617"/>
    </source>
</evidence>
<dbReference type="EMBL" id="KK914408">
    <property type="protein sequence ID" value="KDP37372.1"/>
    <property type="molecule type" value="Genomic_DNA"/>
</dbReference>
<evidence type="ECO:0000256" key="6">
    <source>
        <dbReference type="ARBA" id="ARBA00023002"/>
    </source>
</evidence>
<keyword evidence="6" id="KW-0560">Oxidoreductase</keyword>
<dbReference type="GO" id="GO:0020037">
    <property type="term" value="F:heme binding"/>
    <property type="evidence" value="ECO:0007669"/>
    <property type="project" value="InterPro"/>
</dbReference>
<keyword evidence="4" id="KW-0349">Heme</keyword>
<keyword evidence="12" id="KW-1185">Reference proteome</keyword>
<keyword evidence="7" id="KW-0408">Iron</keyword>
<comment type="cofactor">
    <cofactor evidence="1">
        <name>heme</name>
        <dbReference type="ChEBI" id="CHEBI:30413"/>
    </cofactor>
</comment>
<dbReference type="InterPro" id="IPR002401">
    <property type="entry name" value="Cyt_P450_E_grp-I"/>
</dbReference>
<dbReference type="Pfam" id="PF00067">
    <property type="entry name" value="p450"/>
    <property type="match status" value="1"/>
</dbReference>
<keyword evidence="8" id="KW-0503">Monooxygenase</keyword>
<evidence type="ECO:0000256" key="9">
    <source>
        <dbReference type="ARBA" id="ARBA00023136"/>
    </source>
</evidence>
<evidence type="ECO:0000256" key="3">
    <source>
        <dbReference type="ARBA" id="ARBA00010617"/>
    </source>
</evidence>
<protein>
    <recommendedName>
        <fullName evidence="13">Cytochrome P450</fullName>
    </recommendedName>
</protein>
<evidence type="ECO:0008006" key="13">
    <source>
        <dbReference type="Google" id="ProtNLM"/>
    </source>
</evidence>
<comment type="similarity">
    <text evidence="3">Belongs to the cytochrome P450 family.</text>
</comment>
<proteinExistence type="inferred from homology"/>
<comment type="subcellular location">
    <subcellularLocation>
        <location evidence="2">Membrane</location>
    </subcellularLocation>
</comment>
<keyword evidence="10" id="KW-0812">Transmembrane</keyword>
<accession>A0A067KMM1</accession>
<dbReference type="GO" id="GO:0004497">
    <property type="term" value="F:monooxygenase activity"/>
    <property type="evidence" value="ECO:0007669"/>
    <property type="project" value="UniProtKB-KW"/>
</dbReference>
<dbReference type="InterPro" id="IPR036396">
    <property type="entry name" value="Cyt_P450_sf"/>
</dbReference>
<keyword evidence="9 10" id="KW-0472">Membrane</keyword>
<organism evidence="11 12">
    <name type="scientific">Jatropha curcas</name>
    <name type="common">Barbados nut</name>
    <dbReference type="NCBI Taxonomy" id="180498"/>
    <lineage>
        <taxon>Eukaryota</taxon>
        <taxon>Viridiplantae</taxon>
        <taxon>Streptophyta</taxon>
        <taxon>Embryophyta</taxon>
        <taxon>Tracheophyta</taxon>
        <taxon>Spermatophyta</taxon>
        <taxon>Magnoliopsida</taxon>
        <taxon>eudicotyledons</taxon>
        <taxon>Gunneridae</taxon>
        <taxon>Pentapetalae</taxon>
        <taxon>rosids</taxon>
        <taxon>fabids</taxon>
        <taxon>Malpighiales</taxon>
        <taxon>Euphorbiaceae</taxon>
        <taxon>Crotonoideae</taxon>
        <taxon>Jatropheae</taxon>
        <taxon>Jatropha</taxon>
    </lineage>
</organism>
<gene>
    <name evidence="11" type="ORF">JCGZ_06826</name>
</gene>
<sequence>MAPGAMSFYYPLFLIWFITAFLVHLFIKSFKPPTQIHAPPSPPALPLIGHLHLIGSVLPKSFQELAGRYGPLMEIRLGASTCVVASNATAAKEIFKTHDLNFSSRPKFGSPEYFIYRGSRFVTAQYGDQWRFMKKLSMTKLLSVPQLDKFTNVCDEEKVKLVEPVLRLAKERKKIGP</sequence>
<dbReference type="Proteomes" id="UP000027138">
    <property type="component" value="Unassembled WGS sequence"/>
</dbReference>
<evidence type="ECO:0000256" key="8">
    <source>
        <dbReference type="ARBA" id="ARBA00023033"/>
    </source>
</evidence>
<dbReference type="GO" id="GO:0016705">
    <property type="term" value="F:oxidoreductase activity, acting on paired donors, with incorporation or reduction of molecular oxygen"/>
    <property type="evidence" value="ECO:0007669"/>
    <property type="project" value="InterPro"/>
</dbReference>
<keyword evidence="5" id="KW-0479">Metal-binding</keyword>
<evidence type="ECO:0000256" key="10">
    <source>
        <dbReference type="SAM" id="Phobius"/>
    </source>
</evidence>
<dbReference type="GO" id="GO:0016020">
    <property type="term" value="C:membrane"/>
    <property type="evidence" value="ECO:0007669"/>
    <property type="project" value="UniProtKB-SubCell"/>
</dbReference>
<dbReference type="OrthoDB" id="1470350at2759"/>
<evidence type="ECO:0000313" key="12">
    <source>
        <dbReference type="Proteomes" id="UP000027138"/>
    </source>
</evidence>